<proteinExistence type="inferred from homology"/>
<evidence type="ECO:0000256" key="1">
    <source>
        <dbReference type="ARBA" id="ARBA00004117"/>
    </source>
</evidence>
<dbReference type="PANTHER" id="PTHR34653:SF1">
    <property type="entry name" value="FLAGELLAR HOOK-BASAL BODY COMPLEX PROTEIN FLIE"/>
    <property type="match status" value="1"/>
</dbReference>
<dbReference type="NCBIfam" id="TIGR00205">
    <property type="entry name" value="fliE"/>
    <property type="match status" value="1"/>
</dbReference>
<evidence type="ECO:0000256" key="2">
    <source>
        <dbReference type="ARBA" id="ARBA00009272"/>
    </source>
</evidence>
<evidence type="ECO:0000313" key="8">
    <source>
        <dbReference type="Proteomes" id="UP001432180"/>
    </source>
</evidence>
<protein>
    <recommendedName>
        <fullName evidence="3 5">Flagellar hook-basal body complex protein FliE</fullName>
    </recommendedName>
</protein>
<dbReference type="InterPro" id="IPR001624">
    <property type="entry name" value="FliE"/>
</dbReference>
<dbReference type="PRINTS" id="PR01006">
    <property type="entry name" value="FLGHOOKFLIE"/>
</dbReference>
<evidence type="ECO:0000313" key="7">
    <source>
        <dbReference type="EMBL" id="WPL19743.1"/>
    </source>
</evidence>
<keyword evidence="7" id="KW-0282">Flagellum</keyword>
<evidence type="ECO:0000256" key="5">
    <source>
        <dbReference type="HAMAP-Rule" id="MF_00724"/>
    </source>
</evidence>
<comment type="similarity">
    <text evidence="2 5">Belongs to the FliE family.</text>
</comment>
<name>A0ABZ0SGE2_9GAMM</name>
<keyword evidence="4 5" id="KW-0975">Bacterial flagellum</keyword>
<evidence type="ECO:0000256" key="6">
    <source>
        <dbReference type="SAM" id="MobiDB-lite"/>
    </source>
</evidence>
<dbReference type="HAMAP" id="MF_00724">
    <property type="entry name" value="FliE"/>
    <property type="match status" value="1"/>
</dbReference>
<gene>
    <name evidence="5 7" type="primary">fliE</name>
    <name evidence="7" type="ORF">Thiowin_04887</name>
</gene>
<comment type="subcellular location">
    <subcellularLocation>
        <location evidence="1 5">Bacterial flagellum basal body</location>
    </subcellularLocation>
</comment>
<feature type="compositionally biased region" description="Polar residues" evidence="6">
    <location>
        <begin position="29"/>
        <end position="39"/>
    </location>
</feature>
<evidence type="ECO:0000256" key="4">
    <source>
        <dbReference type="ARBA" id="ARBA00023143"/>
    </source>
</evidence>
<feature type="region of interest" description="Disordered" evidence="6">
    <location>
        <begin position="21"/>
        <end position="43"/>
    </location>
</feature>
<dbReference type="Proteomes" id="UP001432180">
    <property type="component" value="Chromosome"/>
</dbReference>
<keyword evidence="7" id="KW-0966">Cell projection</keyword>
<sequence length="119" mass="13078">MSDMQIQSVLQQMRALAQSSKLEGIESAGSLQPTQSQQRLGEPNGELNFAETLTDSLRAVNGLQREAKEVQTSFELGDANVSLPQVMVAMSKSSLAFEATNQVRNRLLTAYQEVMRMSV</sequence>
<keyword evidence="7" id="KW-0969">Cilium</keyword>
<reference evidence="7 8" key="1">
    <citation type="journal article" date="2023" name="Microorganisms">
        <title>Thiorhodovibrio frisius and Trv. litoralis spp. nov., Two Novel Members from a Clade of Fastidious Purple Sulfur Bacteria That Exhibit Unique Red-Shifted Light-Harvesting Capabilities.</title>
        <authorList>
            <person name="Methner A."/>
            <person name="Kuzyk S.B."/>
            <person name="Petersen J."/>
            <person name="Bauer S."/>
            <person name="Brinkmann H."/>
            <person name="Sichau K."/>
            <person name="Wanner G."/>
            <person name="Wolf J."/>
            <person name="Neumann-Schaal M."/>
            <person name="Henke P."/>
            <person name="Tank M."/>
            <person name="Sproer C."/>
            <person name="Bunk B."/>
            <person name="Overmann J."/>
        </authorList>
    </citation>
    <scope>NUCLEOTIDE SEQUENCE [LARGE SCALE GENOMIC DNA]</scope>
    <source>
        <strain evidence="7 8">DSM 6702</strain>
    </source>
</reference>
<accession>A0ABZ0SGE2</accession>
<dbReference type="RefSeq" id="WP_328985495.1">
    <property type="nucleotide sequence ID" value="NZ_CP121472.1"/>
</dbReference>
<evidence type="ECO:0000256" key="3">
    <source>
        <dbReference type="ARBA" id="ARBA00018024"/>
    </source>
</evidence>
<organism evidence="7 8">
    <name type="scientific">Thiorhodovibrio winogradskyi</name>
    <dbReference type="NCBI Taxonomy" id="77007"/>
    <lineage>
        <taxon>Bacteria</taxon>
        <taxon>Pseudomonadati</taxon>
        <taxon>Pseudomonadota</taxon>
        <taxon>Gammaproteobacteria</taxon>
        <taxon>Chromatiales</taxon>
        <taxon>Chromatiaceae</taxon>
        <taxon>Thiorhodovibrio</taxon>
    </lineage>
</organism>
<dbReference type="Pfam" id="PF02049">
    <property type="entry name" value="FliE"/>
    <property type="match status" value="1"/>
</dbReference>
<keyword evidence="8" id="KW-1185">Reference proteome</keyword>
<dbReference type="PANTHER" id="PTHR34653">
    <property type="match status" value="1"/>
</dbReference>
<dbReference type="EMBL" id="CP121472">
    <property type="protein sequence ID" value="WPL19743.1"/>
    <property type="molecule type" value="Genomic_DNA"/>
</dbReference>